<dbReference type="InterPro" id="IPR010487">
    <property type="entry name" value="NGRN/Rrg9"/>
</dbReference>
<evidence type="ECO:0000313" key="6">
    <source>
        <dbReference type="Proteomes" id="UP001216638"/>
    </source>
</evidence>
<dbReference type="Pfam" id="PF02410">
    <property type="entry name" value="RsfS"/>
    <property type="match status" value="1"/>
</dbReference>
<evidence type="ECO:0000256" key="4">
    <source>
        <dbReference type="SAM" id="MobiDB-lite"/>
    </source>
</evidence>
<gene>
    <name evidence="5" type="primary">SLM5</name>
    <name evidence="5" type="ORF">MBRA1_002412</name>
</gene>
<reference evidence="5" key="1">
    <citation type="submission" date="2023-03" db="EMBL/GenBank/DDBJ databases">
        <title>Mating type loci evolution in Malassezia.</title>
        <authorList>
            <person name="Coelho M.A."/>
        </authorList>
    </citation>
    <scope>NUCLEOTIDE SEQUENCE</scope>
    <source>
        <strain evidence="5">CBS 14135</strain>
    </source>
</reference>
<comment type="similarity">
    <text evidence="2">Belongs to the RRG9 family.</text>
</comment>
<accession>A0AAF0DTG9</accession>
<dbReference type="Pfam" id="PF06413">
    <property type="entry name" value="Neugrin"/>
    <property type="match status" value="1"/>
</dbReference>
<dbReference type="PANTHER" id="PTHR13475">
    <property type="entry name" value="NEUGRIN"/>
    <property type="match status" value="1"/>
</dbReference>
<keyword evidence="6" id="KW-1185">Reference proteome</keyword>
<sequence length="439" mass="48380">MLRRGVGAAATWARARVHTSAAVALPRMRRTAQPEPVRAPRALARTTGPATEPATPPTEEPAAGPAAVPWFMQEEVVDVPEPVPSVHTAAPIAWIPPYLPATTDLPAAVANLIDLCIRGPMHGLLARPADLRDVDEQQWGAVVRASPLAVIRPMPGGDEVPDVAQDWIFVVEVRGESVGAVRHVATEIGTYLKHTRPPARDTHAELTLDQFLGTPHIVGDERPELTPRPRGMSRIEHELGTRLPDWQIQKIALSRKFPDGWTPSMRLSHEAQHGLRLLHASDPERFSIPVLSRRFRISPESVRRILRSRWRPSTEAAARQNRRAKLLQASATSTREHEELAALRGDIPLESALPVPPAERVEEHPVRFEGLVSTADLAAGRARQKSVASRGSGDWCLVDAGWCVVHVMTASARARYRLEDLWRHNGTQSFRARQASARS</sequence>
<organism evidence="5 6">
    <name type="scientific">Malassezia brasiliensis</name>
    <dbReference type="NCBI Taxonomy" id="1821822"/>
    <lineage>
        <taxon>Eukaryota</taxon>
        <taxon>Fungi</taxon>
        <taxon>Dikarya</taxon>
        <taxon>Basidiomycota</taxon>
        <taxon>Ustilaginomycotina</taxon>
        <taxon>Malasseziomycetes</taxon>
        <taxon>Malasseziales</taxon>
        <taxon>Malasseziaceae</taxon>
        <taxon>Malassezia</taxon>
    </lineage>
</organism>
<evidence type="ECO:0000313" key="5">
    <source>
        <dbReference type="EMBL" id="WFC95758.1"/>
    </source>
</evidence>
<dbReference type="GO" id="GO:0016874">
    <property type="term" value="F:ligase activity"/>
    <property type="evidence" value="ECO:0007669"/>
    <property type="project" value="UniProtKB-KW"/>
</dbReference>
<keyword evidence="5" id="KW-0436">Ligase</keyword>
<proteinExistence type="inferred from homology"/>
<evidence type="ECO:0000256" key="1">
    <source>
        <dbReference type="ARBA" id="ARBA00003548"/>
    </source>
</evidence>
<feature type="region of interest" description="Disordered" evidence="4">
    <location>
        <begin position="28"/>
        <end position="64"/>
    </location>
</feature>
<dbReference type="GO" id="GO:0005634">
    <property type="term" value="C:nucleus"/>
    <property type="evidence" value="ECO:0007669"/>
    <property type="project" value="TreeGrafter"/>
</dbReference>
<dbReference type="Gene3D" id="3.30.460.10">
    <property type="entry name" value="Beta Polymerase, domain 2"/>
    <property type="match status" value="1"/>
</dbReference>
<evidence type="ECO:0000256" key="3">
    <source>
        <dbReference type="ARBA" id="ARBA00013566"/>
    </source>
</evidence>
<name>A0AAF0DTG9_9BASI</name>
<dbReference type="Proteomes" id="UP001216638">
    <property type="component" value="Chromosome 3"/>
</dbReference>
<dbReference type="PANTHER" id="PTHR13475:SF3">
    <property type="entry name" value="NEUGRIN"/>
    <property type="match status" value="1"/>
</dbReference>
<dbReference type="SUPFAM" id="SSF81301">
    <property type="entry name" value="Nucleotidyltransferase"/>
    <property type="match status" value="1"/>
</dbReference>
<comment type="function">
    <text evidence="1">Required for respiratory activity and maintenance and expression of the mitochondrial genome.</text>
</comment>
<dbReference type="AlphaFoldDB" id="A0AAF0DTG9"/>
<evidence type="ECO:0000256" key="2">
    <source>
        <dbReference type="ARBA" id="ARBA00010895"/>
    </source>
</evidence>
<protein>
    <recommendedName>
        <fullName evidence="3">Required for respiratory growth protein 9, mitochondrial</fullName>
    </recommendedName>
</protein>
<dbReference type="InterPro" id="IPR043519">
    <property type="entry name" value="NT_sf"/>
</dbReference>
<dbReference type="EMBL" id="CP119953">
    <property type="protein sequence ID" value="WFC95758.1"/>
    <property type="molecule type" value="Genomic_DNA"/>
</dbReference>